<reference evidence="2 3" key="1">
    <citation type="journal article" date="2014" name="Int. J. Syst. Evol. Microbiol.">
        <title>Complete genome sequence of Corynebacterium casei LMG S-19264T (=DSM 44701T), isolated from a smear-ripened cheese.</title>
        <authorList>
            <consortium name="US DOE Joint Genome Institute (JGI-PGF)"/>
            <person name="Walter F."/>
            <person name="Albersmeier A."/>
            <person name="Kalinowski J."/>
            <person name="Ruckert C."/>
        </authorList>
    </citation>
    <scope>NUCLEOTIDE SEQUENCE [LARGE SCALE GENOMIC DNA]</scope>
    <source>
        <strain evidence="2 3">CGMCC 4.7215</strain>
    </source>
</reference>
<dbReference type="EMBL" id="JBHSZQ010000002">
    <property type="protein sequence ID" value="MFC7124741.1"/>
    <property type="molecule type" value="Genomic_DNA"/>
</dbReference>
<dbReference type="Gene3D" id="3.30.300.100">
    <property type="entry name" value="MTH677-like"/>
    <property type="match status" value="1"/>
</dbReference>
<dbReference type="Proteomes" id="UP001596414">
    <property type="component" value="Unassembled WGS sequence"/>
</dbReference>
<comment type="caution">
    <text evidence="2">The sequence shown here is derived from an EMBL/GenBank/DDBJ whole genome shotgun (WGS) entry which is preliminary data.</text>
</comment>
<gene>
    <name evidence="2" type="ORF">ACFQJ7_01620</name>
</gene>
<proteinExistence type="inferred from homology"/>
<evidence type="ECO:0000313" key="3">
    <source>
        <dbReference type="Proteomes" id="UP001596414"/>
    </source>
</evidence>
<dbReference type="AlphaFoldDB" id="A0ABD5X0Z3"/>
<dbReference type="Pfam" id="PF11419">
    <property type="entry name" value="DUF3194"/>
    <property type="match status" value="1"/>
</dbReference>
<evidence type="ECO:0000313" key="2">
    <source>
        <dbReference type="EMBL" id="MFC7124741.1"/>
    </source>
</evidence>
<dbReference type="InterPro" id="IPR035954">
    <property type="entry name" value="MTH677-like_sf"/>
</dbReference>
<dbReference type="InterPro" id="IPR024502">
    <property type="entry name" value="DUF3194"/>
</dbReference>
<accession>A0ABD5X0Z3</accession>
<name>A0ABD5X0Z3_9EURY</name>
<dbReference type="RefSeq" id="WP_267638476.1">
    <property type="nucleotide sequence ID" value="NZ_JAODIY010000013.1"/>
</dbReference>
<sequence length="92" mass="9908">MTNDSGSSNADSAQTEIDDEVVVETAAEAAESVIFSRYDRSAVSDVDIHVTFEDEMLEVDIYLDAPEGRKDPEQVVDDAALAAKSAVDDLLL</sequence>
<protein>
    <submittedName>
        <fullName evidence="2">DUF3194 domain-containing protein</fullName>
    </submittedName>
</protein>
<comment type="similarity">
    <text evidence="1">Belongs to the UPF0440 family.</text>
</comment>
<evidence type="ECO:0000256" key="1">
    <source>
        <dbReference type="ARBA" id="ARBA00008515"/>
    </source>
</evidence>
<organism evidence="2 3">
    <name type="scientific">Halovenus rubra</name>
    <dbReference type="NCBI Taxonomy" id="869890"/>
    <lineage>
        <taxon>Archaea</taxon>
        <taxon>Methanobacteriati</taxon>
        <taxon>Methanobacteriota</taxon>
        <taxon>Stenosarchaea group</taxon>
        <taxon>Halobacteria</taxon>
        <taxon>Halobacteriales</taxon>
        <taxon>Haloarculaceae</taxon>
        <taxon>Halovenus</taxon>
    </lineage>
</organism>